<dbReference type="Pfam" id="PF23793">
    <property type="entry name" value="LysC"/>
    <property type="match status" value="1"/>
</dbReference>
<comment type="caution">
    <text evidence="1">The sequence shown here is derived from an EMBL/GenBank/DDBJ whole genome shotgun (WGS) entry which is preliminary data.</text>
</comment>
<sequence>MTPCRFPASSPQTNGDLNNQLDETEAALADCADQVDITIECQERGGAAAGEAKKRDEG</sequence>
<evidence type="ECO:0000313" key="2">
    <source>
        <dbReference type="Proteomes" id="UP000530038"/>
    </source>
</evidence>
<dbReference type="InterPro" id="IPR047737">
    <property type="entry name" value="LysC"/>
</dbReference>
<reference evidence="1 2" key="1">
    <citation type="submission" date="2020-07" db="EMBL/GenBank/DDBJ databases">
        <title>Characterization of Pectobacterium aroidearum strains causing soft rot on Amorphophallus konjac.</title>
        <authorList>
            <person name="Xie H."/>
        </authorList>
    </citation>
    <scope>NUCLEOTIDE SEQUENCE [LARGE SCALE GENOMIC DNA]</scope>
    <source>
        <strain evidence="1 2">MY10</strain>
    </source>
</reference>
<accession>A0ABR5Z840</accession>
<evidence type="ECO:0000313" key="1">
    <source>
        <dbReference type="EMBL" id="MBA5230724.1"/>
    </source>
</evidence>
<dbReference type="Proteomes" id="UP000530038">
    <property type="component" value="Unassembled WGS sequence"/>
</dbReference>
<dbReference type="NCBIfam" id="NF038368">
    <property type="entry name" value="P2_Rz1"/>
    <property type="match status" value="1"/>
</dbReference>
<protein>
    <recommendedName>
        <fullName evidence="3">Phage lysis protein</fullName>
    </recommendedName>
</protein>
<dbReference type="EMBL" id="JACERK010000001">
    <property type="protein sequence ID" value="MBA5230724.1"/>
    <property type="molecule type" value="Genomic_DNA"/>
</dbReference>
<gene>
    <name evidence="1" type="ORF">H2Y56_01145</name>
</gene>
<keyword evidence="2" id="KW-1185">Reference proteome</keyword>
<dbReference type="InterPro" id="IPR058979">
    <property type="entry name" value="LysC-like"/>
</dbReference>
<proteinExistence type="predicted"/>
<organism evidence="1 2">
    <name type="scientific">Pectobacterium aroidearum</name>
    <dbReference type="NCBI Taxonomy" id="1201031"/>
    <lineage>
        <taxon>Bacteria</taxon>
        <taxon>Pseudomonadati</taxon>
        <taxon>Pseudomonadota</taxon>
        <taxon>Gammaproteobacteria</taxon>
        <taxon>Enterobacterales</taxon>
        <taxon>Pectobacteriaceae</taxon>
        <taxon>Pectobacterium</taxon>
    </lineage>
</organism>
<evidence type="ECO:0008006" key="3">
    <source>
        <dbReference type="Google" id="ProtNLM"/>
    </source>
</evidence>
<name>A0ABR5Z840_9GAMM</name>